<dbReference type="Gene3D" id="3.40.1450.10">
    <property type="entry name" value="BPG-independent phosphoglycerate mutase, domain B"/>
    <property type="match status" value="1"/>
</dbReference>
<evidence type="ECO:0000313" key="16">
    <source>
        <dbReference type="EMBL" id="VEU82605.1"/>
    </source>
</evidence>
<feature type="binding site" evidence="9 12">
    <location>
        <begin position="154"/>
        <end position="155"/>
    </location>
    <ligand>
        <name>substrate</name>
    </ligand>
</feature>
<dbReference type="UniPathway" id="UPA00109">
    <property type="reaction ID" value="UER00186"/>
</dbReference>
<evidence type="ECO:0000256" key="13">
    <source>
        <dbReference type="PIRSR" id="PIRSR001492-3"/>
    </source>
</evidence>
<organism evidence="16 17">
    <name type="scientific">Acholeplasma hippikon</name>
    <dbReference type="NCBI Taxonomy" id="264636"/>
    <lineage>
        <taxon>Bacteria</taxon>
        <taxon>Bacillati</taxon>
        <taxon>Mycoplasmatota</taxon>
        <taxon>Mollicutes</taxon>
        <taxon>Acholeplasmatales</taxon>
        <taxon>Acholeplasmataceae</taxon>
        <taxon>Acholeplasma</taxon>
    </lineage>
</organism>
<accession>A0A449BJG7</accession>
<sequence>MAEKFAALIIMDGLGLAPASSSNSVGLAKKDYLDYLLKEYPNNTLVTSGEAVGLPEGQMGNSEVGHLNLGAGRIVWQSLSRINVAIKDGSFFQNEAFLKAVEHVKKNNSKLHIMGLVSDGGVHAHVSHFKALLDLARQQGVADKTFLHAFTDGRDTPQESGYGYVEDLVNYGYNIATVAGRYYAMDRDNNWDRIQQAFDTMVLGTGEVKASALEGIKDSYAAGVQDEFIKPFVVNKSGLIADNDAVIFANFRPDRAIRMATALSNPEATQTMVTEGKAVLNIEKAPKGILFVSMMHYKETVKGELAFPLQTFENLYGEVIEKHGFSQIRAAETEKYAHVTFFFDGGKEVELPHSKRILVESPKVPTYDLKPEMSAYELTDKVIAELRTGKYQTMVLNFANPDMVGHTGNIEATTKAVEATVECVGKVTDVITKELGGVAIILADHGNAEQMRDAEGKPHTAHTTNPVPVIVTKHGVKVNTGALCDVAPTLLDLLGIEKPAEMTGKSLISKE</sequence>
<keyword evidence="7 9" id="KW-0464">Manganese</keyword>
<evidence type="ECO:0000313" key="17">
    <source>
        <dbReference type="Proteomes" id="UP000290909"/>
    </source>
</evidence>
<evidence type="ECO:0000256" key="9">
    <source>
        <dbReference type="HAMAP-Rule" id="MF_01038"/>
    </source>
</evidence>
<feature type="binding site" evidence="9 13">
    <location>
        <position position="445"/>
    </location>
    <ligand>
        <name>Mn(2+)</name>
        <dbReference type="ChEBI" id="CHEBI:29035"/>
        <label>2</label>
    </ligand>
</feature>
<comment type="function">
    <text evidence="2 9">Catalyzes the interconversion of 2-phosphoglycerate and 3-phosphoglycerate.</text>
</comment>
<dbReference type="CDD" id="cd16010">
    <property type="entry name" value="iPGM"/>
    <property type="match status" value="1"/>
</dbReference>
<evidence type="ECO:0000256" key="4">
    <source>
        <dbReference type="ARBA" id="ARBA00008819"/>
    </source>
</evidence>
<dbReference type="InterPro" id="IPR005995">
    <property type="entry name" value="Pgm_bpd_ind"/>
</dbReference>
<dbReference type="SUPFAM" id="SSF53649">
    <property type="entry name" value="Alkaline phosphatase-like"/>
    <property type="match status" value="1"/>
</dbReference>
<dbReference type="GO" id="GO:0005829">
    <property type="term" value="C:cytosol"/>
    <property type="evidence" value="ECO:0007669"/>
    <property type="project" value="TreeGrafter"/>
</dbReference>
<dbReference type="SUPFAM" id="SSF64158">
    <property type="entry name" value="2,3-Bisphosphoglycerate-independent phosphoglycerate mutase, substrate-binding domain"/>
    <property type="match status" value="1"/>
</dbReference>
<keyword evidence="6 9" id="KW-0324">Glycolysis</keyword>
<dbReference type="PANTHER" id="PTHR31637">
    <property type="entry name" value="2,3-BISPHOSPHOGLYCERATE-INDEPENDENT PHOSPHOGLYCERATE MUTASE"/>
    <property type="match status" value="1"/>
</dbReference>
<gene>
    <name evidence="16" type="primary">pgm</name>
    <name evidence="9" type="synonym">gpmI</name>
    <name evidence="16" type="ORF">NCTC10172_00624</name>
</gene>
<feature type="binding site" evidence="9 12">
    <location>
        <position position="335"/>
    </location>
    <ligand>
        <name>substrate</name>
    </ligand>
</feature>
<evidence type="ECO:0000256" key="7">
    <source>
        <dbReference type="ARBA" id="ARBA00023211"/>
    </source>
</evidence>
<dbReference type="GO" id="GO:0006096">
    <property type="term" value="P:glycolytic process"/>
    <property type="evidence" value="ECO:0007669"/>
    <property type="project" value="UniProtKB-UniRule"/>
</dbReference>
<evidence type="ECO:0000256" key="3">
    <source>
        <dbReference type="ARBA" id="ARBA00004798"/>
    </source>
</evidence>
<dbReference type="Proteomes" id="UP000290909">
    <property type="component" value="Chromosome"/>
</dbReference>
<protein>
    <recommendedName>
        <fullName evidence="9 10">2,3-bisphosphoglycerate-independent phosphoglycerate mutase</fullName>
        <shortName evidence="9">BPG-independent PGAM</shortName>
        <shortName evidence="9">Phosphoglyceromutase</shortName>
        <shortName evidence="9">iPGM</shortName>
        <ecNumber evidence="9 10">5.4.2.12</ecNumber>
    </recommendedName>
</protein>
<name>A0A449BJG7_9MOLU</name>
<evidence type="ECO:0000256" key="1">
    <source>
        <dbReference type="ARBA" id="ARBA00000370"/>
    </source>
</evidence>
<dbReference type="NCBIfam" id="TIGR01307">
    <property type="entry name" value="pgm_bpd_ind"/>
    <property type="match status" value="1"/>
</dbReference>
<dbReference type="FunFam" id="3.40.1450.10:FF:000002">
    <property type="entry name" value="2,3-bisphosphoglycerate-independent phosphoglycerate mutase"/>
    <property type="match status" value="1"/>
</dbReference>
<evidence type="ECO:0000259" key="15">
    <source>
        <dbReference type="Pfam" id="PF06415"/>
    </source>
</evidence>
<comment type="similarity">
    <text evidence="4 9">Belongs to the BPG-independent phosphoglycerate mutase family.</text>
</comment>
<evidence type="ECO:0000259" key="14">
    <source>
        <dbReference type="Pfam" id="PF01676"/>
    </source>
</evidence>
<dbReference type="RefSeq" id="WP_035369269.1">
    <property type="nucleotide sequence ID" value="NZ_LR215050.1"/>
</dbReference>
<evidence type="ECO:0000256" key="5">
    <source>
        <dbReference type="ARBA" id="ARBA00022723"/>
    </source>
</evidence>
<dbReference type="InterPro" id="IPR017850">
    <property type="entry name" value="Alkaline_phosphatase_core_sf"/>
</dbReference>
<dbReference type="InterPro" id="IPR006124">
    <property type="entry name" value="Metalloenzyme"/>
</dbReference>
<dbReference type="GO" id="GO:0006007">
    <property type="term" value="P:glucose catabolic process"/>
    <property type="evidence" value="ECO:0007669"/>
    <property type="project" value="InterPro"/>
</dbReference>
<feature type="binding site" evidence="9 13">
    <location>
        <position position="462"/>
    </location>
    <ligand>
        <name>Mn(2+)</name>
        <dbReference type="ChEBI" id="CHEBI:29035"/>
        <label>1</label>
    </ligand>
</feature>
<keyword evidence="5 9" id="KW-0479">Metal-binding</keyword>
<feature type="binding site" evidence="9 13">
    <location>
        <position position="406"/>
    </location>
    <ligand>
        <name>Mn(2+)</name>
        <dbReference type="ChEBI" id="CHEBI:29035"/>
        <label>1</label>
    </ligand>
</feature>
<evidence type="ECO:0000256" key="11">
    <source>
        <dbReference type="PIRSR" id="PIRSR001492-1"/>
    </source>
</evidence>
<dbReference type="AlphaFoldDB" id="A0A449BJG7"/>
<feature type="binding site" evidence="9 13">
    <location>
        <position position="12"/>
    </location>
    <ligand>
        <name>Mn(2+)</name>
        <dbReference type="ChEBI" id="CHEBI:29035"/>
        <label>2</label>
    </ligand>
</feature>
<comment type="pathway">
    <text evidence="3 9">Carbohydrate degradation; glycolysis; pyruvate from D-glyceraldehyde 3-phosphate: step 3/5.</text>
</comment>
<evidence type="ECO:0000256" key="6">
    <source>
        <dbReference type="ARBA" id="ARBA00023152"/>
    </source>
</evidence>
<evidence type="ECO:0000256" key="8">
    <source>
        <dbReference type="ARBA" id="ARBA00023235"/>
    </source>
</evidence>
<feature type="domain" description="BPG-independent PGAM N-terminal" evidence="15">
    <location>
        <begin position="82"/>
        <end position="299"/>
    </location>
</feature>
<evidence type="ECO:0000256" key="2">
    <source>
        <dbReference type="ARBA" id="ARBA00002315"/>
    </source>
</evidence>
<comment type="subunit">
    <text evidence="9">Monomer.</text>
</comment>
<feature type="domain" description="Metalloenzyme" evidence="14">
    <location>
        <begin position="6"/>
        <end position="498"/>
    </location>
</feature>
<dbReference type="GO" id="GO:0004619">
    <property type="term" value="F:phosphoglycerate mutase activity"/>
    <property type="evidence" value="ECO:0007669"/>
    <property type="project" value="UniProtKB-UniRule"/>
</dbReference>
<dbReference type="STRING" id="1408416.GCA_000702765_00862"/>
<dbReference type="GO" id="GO:0030145">
    <property type="term" value="F:manganese ion binding"/>
    <property type="evidence" value="ECO:0007669"/>
    <property type="project" value="UniProtKB-UniRule"/>
</dbReference>
<comment type="catalytic activity">
    <reaction evidence="1 9">
        <text>(2R)-2-phosphoglycerate = (2R)-3-phosphoglycerate</text>
        <dbReference type="Rhea" id="RHEA:15901"/>
        <dbReference type="ChEBI" id="CHEBI:58272"/>
        <dbReference type="ChEBI" id="CHEBI:58289"/>
        <dbReference type="EC" id="5.4.2.12"/>
    </reaction>
</comment>
<feature type="binding site" evidence="9 13">
    <location>
        <position position="62"/>
    </location>
    <ligand>
        <name>Mn(2+)</name>
        <dbReference type="ChEBI" id="CHEBI:29035"/>
        <label>2</label>
    </ligand>
</feature>
<feature type="binding site" evidence="9 12">
    <location>
        <position position="187"/>
    </location>
    <ligand>
        <name>substrate</name>
    </ligand>
</feature>
<reference evidence="16 17" key="1">
    <citation type="submission" date="2019-01" db="EMBL/GenBank/DDBJ databases">
        <authorList>
            <consortium name="Pathogen Informatics"/>
        </authorList>
    </citation>
    <scope>NUCLEOTIDE SEQUENCE [LARGE SCALE GENOMIC DNA]</scope>
    <source>
        <strain evidence="16 17">NCTC10172</strain>
    </source>
</reference>
<feature type="binding site" evidence="9 13">
    <location>
        <position position="444"/>
    </location>
    <ligand>
        <name>Mn(2+)</name>
        <dbReference type="ChEBI" id="CHEBI:29035"/>
        <label>2</label>
    </ligand>
</feature>
<dbReference type="Pfam" id="PF01676">
    <property type="entry name" value="Metalloenzyme"/>
    <property type="match status" value="1"/>
</dbReference>
<dbReference type="PANTHER" id="PTHR31637:SF0">
    <property type="entry name" value="2,3-BISPHOSPHOGLYCERATE-INDEPENDENT PHOSPHOGLYCERATE MUTASE"/>
    <property type="match status" value="1"/>
</dbReference>
<proteinExistence type="inferred from homology"/>
<feature type="binding site" evidence="9 13">
    <location>
        <position position="402"/>
    </location>
    <ligand>
        <name>Mn(2+)</name>
        <dbReference type="ChEBI" id="CHEBI:29035"/>
        <label>1</label>
    </ligand>
</feature>
<dbReference type="EC" id="5.4.2.12" evidence="9 10"/>
<feature type="binding site" evidence="9 12">
    <location>
        <position position="123"/>
    </location>
    <ligand>
        <name>substrate</name>
    </ligand>
</feature>
<feature type="active site" description="Phosphoserine intermediate" evidence="9 11">
    <location>
        <position position="62"/>
    </location>
</feature>
<dbReference type="HAMAP" id="MF_01038">
    <property type="entry name" value="GpmI"/>
    <property type="match status" value="1"/>
</dbReference>
<dbReference type="EMBL" id="LR215050">
    <property type="protein sequence ID" value="VEU82605.1"/>
    <property type="molecule type" value="Genomic_DNA"/>
</dbReference>
<dbReference type="Gene3D" id="3.40.720.10">
    <property type="entry name" value="Alkaline Phosphatase, subunit A"/>
    <property type="match status" value="1"/>
</dbReference>
<feature type="binding site" evidence="9 12">
    <location>
        <begin position="252"/>
        <end position="255"/>
    </location>
    <ligand>
        <name>substrate</name>
    </ligand>
</feature>
<comment type="cofactor">
    <cofactor evidence="9">
        <name>Mn(2+)</name>
        <dbReference type="ChEBI" id="CHEBI:29035"/>
    </cofactor>
    <text evidence="9">Binds 2 manganese ions per subunit.</text>
</comment>
<dbReference type="PIRSF" id="PIRSF001492">
    <property type="entry name" value="IPGAM"/>
    <property type="match status" value="1"/>
</dbReference>
<evidence type="ECO:0000256" key="10">
    <source>
        <dbReference type="NCBIfam" id="TIGR01307"/>
    </source>
</evidence>
<keyword evidence="8 9" id="KW-0413">Isomerase</keyword>
<dbReference type="Pfam" id="PF06415">
    <property type="entry name" value="iPGM_N"/>
    <property type="match status" value="1"/>
</dbReference>
<dbReference type="InterPro" id="IPR011258">
    <property type="entry name" value="BPG-indep_PGM_N"/>
</dbReference>
<dbReference type="InterPro" id="IPR036646">
    <property type="entry name" value="PGAM_B_sf"/>
</dbReference>
<evidence type="ECO:0000256" key="12">
    <source>
        <dbReference type="PIRSR" id="PIRSR001492-2"/>
    </source>
</evidence>
<dbReference type="KEGG" id="ahk:NCTC10172_00624"/>
<keyword evidence="17" id="KW-1185">Reference proteome</keyword>
<feature type="binding site" evidence="9 12">
    <location>
        <position position="181"/>
    </location>
    <ligand>
        <name>substrate</name>
    </ligand>
</feature>